<feature type="compositionally biased region" description="Low complexity" evidence="1">
    <location>
        <begin position="167"/>
        <end position="177"/>
    </location>
</feature>
<feature type="compositionally biased region" description="Low complexity" evidence="1">
    <location>
        <begin position="110"/>
        <end position="119"/>
    </location>
</feature>
<feature type="compositionally biased region" description="Polar residues" evidence="1">
    <location>
        <begin position="368"/>
        <end position="379"/>
    </location>
</feature>
<feature type="compositionally biased region" description="Basic and acidic residues" evidence="1">
    <location>
        <begin position="338"/>
        <end position="347"/>
    </location>
</feature>
<dbReference type="InParanoid" id="A0A1Y2BLW8"/>
<proteinExistence type="predicted"/>
<sequence>MSIDPTSHHENLVSEFEGLWSTFKSGKDLEDENGRALWENLDARISATIPNSSDRRYRLSDRIVQDNIHMVKAALGNLIYYQQLLSDGRIEGVASVSRIPTQARGEGRITRTGRTLTQTSNPLSLRPRSSQQSHTGSRGSATHWIPGVGEPSMAAFNPQPEPGTPRSSFEPSSHSTSTVAFHRDTPQVGDVTYFHQSTTSGGESSIAFYEEHYVMGTNHPQSFDAQWNHTGPMVGHQATCQAQRARYSRHPTHSTEAEPVAPGAFYRQPAPVYDSSETWIDSTFAGPATGYQDPWPEREVEGPRSLTNTGSTEHDTTASASNDTTAETEIPETVRGLTRNDIHDLKHGYPFLNISDKTGETSPAGESVSENGESQNGKRSSIGKLTRRMSN</sequence>
<feature type="region of interest" description="Disordered" evidence="1">
    <location>
        <begin position="284"/>
        <end position="391"/>
    </location>
</feature>
<dbReference type="AlphaFoldDB" id="A0A1Y2BLW8"/>
<gene>
    <name evidence="2" type="ORF">BCR39DRAFT_596390</name>
</gene>
<evidence type="ECO:0000313" key="2">
    <source>
        <dbReference type="EMBL" id="ORY35752.1"/>
    </source>
</evidence>
<keyword evidence="3" id="KW-1185">Reference proteome</keyword>
<protein>
    <submittedName>
        <fullName evidence="2">Uncharacterized protein</fullName>
    </submittedName>
</protein>
<accession>A0A1Y2BLW8</accession>
<dbReference type="Proteomes" id="UP000193986">
    <property type="component" value="Unassembled WGS sequence"/>
</dbReference>
<feature type="compositionally biased region" description="Polar residues" evidence="1">
    <location>
        <begin position="120"/>
        <end position="140"/>
    </location>
</feature>
<comment type="caution">
    <text evidence="2">The sequence shown here is derived from an EMBL/GenBank/DDBJ whole genome shotgun (WGS) entry which is preliminary data.</text>
</comment>
<reference evidence="2 3" key="1">
    <citation type="submission" date="2016-07" db="EMBL/GenBank/DDBJ databases">
        <title>Pervasive Adenine N6-methylation of Active Genes in Fungi.</title>
        <authorList>
            <consortium name="DOE Joint Genome Institute"/>
            <person name="Mondo S.J."/>
            <person name="Dannebaum R.O."/>
            <person name="Kuo R.C."/>
            <person name="Labutti K."/>
            <person name="Haridas S."/>
            <person name="Kuo A."/>
            <person name="Salamov A."/>
            <person name="Ahrendt S.R."/>
            <person name="Lipzen A."/>
            <person name="Sullivan W."/>
            <person name="Andreopoulos W.B."/>
            <person name="Clum A."/>
            <person name="Lindquist E."/>
            <person name="Daum C."/>
            <person name="Ramamoorthy G.K."/>
            <person name="Gryganskyi A."/>
            <person name="Culley D."/>
            <person name="Magnuson J.K."/>
            <person name="James T.Y."/>
            <person name="O'Malley M.A."/>
            <person name="Stajich J.E."/>
            <person name="Spatafora J.W."/>
            <person name="Visel A."/>
            <person name="Grigoriev I.V."/>
        </authorList>
    </citation>
    <scope>NUCLEOTIDE SEQUENCE [LARGE SCALE GENOMIC DNA]</scope>
    <source>
        <strain evidence="2 3">68-887.2</strain>
    </source>
</reference>
<evidence type="ECO:0000313" key="3">
    <source>
        <dbReference type="Proteomes" id="UP000193986"/>
    </source>
</evidence>
<feature type="compositionally biased region" description="Low complexity" evidence="1">
    <location>
        <begin position="317"/>
        <end position="328"/>
    </location>
</feature>
<dbReference type="EMBL" id="MCFC01000001">
    <property type="protein sequence ID" value="ORY35752.1"/>
    <property type="molecule type" value="Genomic_DNA"/>
</dbReference>
<name>A0A1Y2BLW8_9TREE</name>
<organism evidence="2 3">
    <name type="scientific">Naematelia encephala</name>
    <dbReference type="NCBI Taxonomy" id="71784"/>
    <lineage>
        <taxon>Eukaryota</taxon>
        <taxon>Fungi</taxon>
        <taxon>Dikarya</taxon>
        <taxon>Basidiomycota</taxon>
        <taxon>Agaricomycotina</taxon>
        <taxon>Tremellomycetes</taxon>
        <taxon>Tremellales</taxon>
        <taxon>Naemateliaceae</taxon>
        <taxon>Naematelia</taxon>
    </lineage>
</organism>
<evidence type="ECO:0000256" key="1">
    <source>
        <dbReference type="SAM" id="MobiDB-lite"/>
    </source>
</evidence>
<feature type="region of interest" description="Disordered" evidence="1">
    <location>
        <begin position="104"/>
        <end position="184"/>
    </location>
</feature>